<name>A0AAV7TYJ8_PLEWA</name>
<comment type="caution">
    <text evidence="2">The sequence shown here is derived from an EMBL/GenBank/DDBJ whole genome shotgun (WGS) entry which is preliminary data.</text>
</comment>
<keyword evidence="3" id="KW-1185">Reference proteome</keyword>
<accession>A0AAV7TYJ8</accession>
<proteinExistence type="predicted"/>
<evidence type="ECO:0000313" key="3">
    <source>
        <dbReference type="Proteomes" id="UP001066276"/>
    </source>
</evidence>
<dbReference type="AlphaFoldDB" id="A0AAV7TYJ8"/>
<dbReference type="Proteomes" id="UP001066276">
    <property type="component" value="Chromosome 3_2"/>
</dbReference>
<gene>
    <name evidence="2" type="ORF">NDU88_006770</name>
</gene>
<sequence>MRKLKKTGIWGSEERGERGDKQRSGRGRVGEDRRDQGAVRPNRGREDRLDWVGLRCDGMWRPLSVSNFSEFQ</sequence>
<feature type="region of interest" description="Disordered" evidence="1">
    <location>
        <begin position="1"/>
        <end position="44"/>
    </location>
</feature>
<evidence type="ECO:0000313" key="2">
    <source>
        <dbReference type="EMBL" id="KAJ1181565.1"/>
    </source>
</evidence>
<evidence type="ECO:0000256" key="1">
    <source>
        <dbReference type="SAM" id="MobiDB-lite"/>
    </source>
</evidence>
<organism evidence="2 3">
    <name type="scientific">Pleurodeles waltl</name>
    <name type="common">Iberian ribbed newt</name>
    <dbReference type="NCBI Taxonomy" id="8319"/>
    <lineage>
        <taxon>Eukaryota</taxon>
        <taxon>Metazoa</taxon>
        <taxon>Chordata</taxon>
        <taxon>Craniata</taxon>
        <taxon>Vertebrata</taxon>
        <taxon>Euteleostomi</taxon>
        <taxon>Amphibia</taxon>
        <taxon>Batrachia</taxon>
        <taxon>Caudata</taxon>
        <taxon>Salamandroidea</taxon>
        <taxon>Salamandridae</taxon>
        <taxon>Pleurodelinae</taxon>
        <taxon>Pleurodeles</taxon>
    </lineage>
</organism>
<protein>
    <submittedName>
        <fullName evidence="2">Uncharacterized protein</fullName>
    </submittedName>
</protein>
<reference evidence="2" key="1">
    <citation type="journal article" date="2022" name="bioRxiv">
        <title>Sequencing and chromosome-scale assembly of the giantPleurodeles waltlgenome.</title>
        <authorList>
            <person name="Brown T."/>
            <person name="Elewa A."/>
            <person name="Iarovenko S."/>
            <person name="Subramanian E."/>
            <person name="Araus A.J."/>
            <person name="Petzold A."/>
            <person name="Susuki M."/>
            <person name="Suzuki K.-i.T."/>
            <person name="Hayashi T."/>
            <person name="Toyoda A."/>
            <person name="Oliveira C."/>
            <person name="Osipova E."/>
            <person name="Leigh N.D."/>
            <person name="Simon A."/>
            <person name="Yun M.H."/>
        </authorList>
    </citation>
    <scope>NUCLEOTIDE SEQUENCE</scope>
    <source>
        <strain evidence="2">20211129_DDA</strain>
        <tissue evidence="2">Liver</tissue>
    </source>
</reference>
<feature type="compositionally biased region" description="Basic and acidic residues" evidence="1">
    <location>
        <begin position="12"/>
        <end position="44"/>
    </location>
</feature>
<dbReference type="EMBL" id="JANPWB010000006">
    <property type="protein sequence ID" value="KAJ1181565.1"/>
    <property type="molecule type" value="Genomic_DNA"/>
</dbReference>